<evidence type="ECO:0000313" key="6">
    <source>
        <dbReference type="Proteomes" id="UP001589890"/>
    </source>
</evidence>
<accession>A0ABV6QTV4</accession>
<dbReference type="InterPro" id="IPR002938">
    <property type="entry name" value="FAD-bd"/>
</dbReference>
<dbReference type="PRINTS" id="PR00420">
    <property type="entry name" value="RNGMNOXGNASE"/>
</dbReference>
<organism evidence="5 6">
    <name type="scientific">Kribbella deserti</name>
    <dbReference type="NCBI Taxonomy" id="1926257"/>
    <lineage>
        <taxon>Bacteria</taxon>
        <taxon>Bacillati</taxon>
        <taxon>Actinomycetota</taxon>
        <taxon>Actinomycetes</taxon>
        <taxon>Propionibacteriales</taxon>
        <taxon>Kribbellaceae</taxon>
        <taxon>Kribbella</taxon>
    </lineage>
</organism>
<comment type="cofactor">
    <cofactor evidence="1">
        <name>FAD</name>
        <dbReference type="ChEBI" id="CHEBI:57692"/>
    </cofactor>
</comment>
<keyword evidence="6" id="KW-1185">Reference proteome</keyword>
<feature type="domain" description="FAD-binding" evidence="4">
    <location>
        <begin position="7"/>
        <end position="335"/>
    </location>
</feature>
<dbReference type="EMBL" id="JBHLTC010000037">
    <property type="protein sequence ID" value="MFC0628061.1"/>
    <property type="molecule type" value="Genomic_DNA"/>
</dbReference>
<keyword evidence="2" id="KW-0285">Flavoprotein</keyword>
<reference evidence="5 6" key="1">
    <citation type="submission" date="2024-09" db="EMBL/GenBank/DDBJ databases">
        <authorList>
            <person name="Sun Q."/>
            <person name="Mori K."/>
        </authorList>
    </citation>
    <scope>NUCLEOTIDE SEQUENCE [LARGE SCALE GENOMIC DNA]</scope>
    <source>
        <strain evidence="5 6">CGMCC 1.15906</strain>
    </source>
</reference>
<name>A0ABV6QTV4_9ACTN</name>
<dbReference type="PANTHER" id="PTHR43004:SF19">
    <property type="entry name" value="BINDING MONOOXYGENASE, PUTATIVE (JCVI)-RELATED"/>
    <property type="match status" value="1"/>
</dbReference>
<dbReference type="Proteomes" id="UP001589890">
    <property type="component" value="Unassembled WGS sequence"/>
</dbReference>
<dbReference type="PANTHER" id="PTHR43004">
    <property type="entry name" value="TRK SYSTEM POTASSIUM UPTAKE PROTEIN"/>
    <property type="match status" value="1"/>
</dbReference>
<dbReference type="InterPro" id="IPR036188">
    <property type="entry name" value="FAD/NAD-bd_sf"/>
</dbReference>
<dbReference type="SUPFAM" id="SSF51905">
    <property type="entry name" value="FAD/NAD(P)-binding domain"/>
    <property type="match status" value="1"/>
</dbReference>
<proteinExistence type="predicted"/>
<sequence>MTVPEQAEVVVVGAGPVGLALGVALRIKGHQVVVLDRQAEGANTSRAAVIHARTLEMLEGLGVTESLVEQGIHAKSFSVRSGRSELLPVEFGDLPTLYPYTLMIPQNLTEQILLDRLTELGGQVHRPYVVTQVVQDDEGATVTLADGQTIRTSYVVAADGMHSVVRDQAGLGFEGEDLELSFALADVRAEGLPLDEVVLFFSSEGILVSAPLPDGSVRLVAQIDPAPEEPDVEFAQRLVDARGPGRGEAVVREVIWGSRFRIHERVASQFRAGRILLAGDAAHTHSPAGGQGMNLGLRDAVALATALSTTLGKGDDAPLDEYAVRARAEARQVVALAHRLTVVGTAKPAVRDLRNLLLRLLAKNPRFGRRLAFQLAGLR</sequence>
<evidence type="ECO:0000256" key="3">
    <source>
        <dbReference type="ARBA" id="ARBA00022827"/>
    </source>
</evidence>
<keyword evidence="3" id="KW-0274">FAD</keyword>
<evidence type="ECO:0000256" key="2">
    <source>
        <dbReference type="ARBA" id="ARBA00022630"/>
    </source>
</evidence>
<gene>
    <name evidence="5" type="ORF">ACFFGN_28585</name>
</gene>
<dbReference type="Pfam" id="PF01494">
    <property type="entry name" value="FAD_binding_3"/>
    <property type="match status" value="1"/>
</dbReference>
<protein>
    <submittedName>
        <fullName evidence="5">FAD-dependent oxidoreductase</fullName>
    </submittedName>
</protein>
<dbReference type="InterPro" id="IPR050641">
    <property type="entry name" value="RIFMO-like"/>
</dbReference>
<dbReference type="RefSeq" id="WP_380053571.1">
    <property type="nucleotide sequence ID" value="NZ_JBHLTC010000037.1"/>
</dbReference>
<dbReference type="Gene3D" id="3.30.70.2450">
    <property type="match status" value="1"/>
</dbReference>
<evidence type="ECO:0000259" key="4">
    <source>
        <dbReference type="Pfam" id="PF01494"/>
    </source>
</evidence>
<dbReference type="Gene3D" id="3.50.50.60">
    <property type="entry name" value="FAD/NAD(P)-binding domain"/>
    <property type="match status" value="1"/>
</dbReference>
<comment type="caution">
    <text evidence="5">The sequence shown here is derived from an EMBL/GenBank/DDBJ whole genome shotgun (WGS) entry which is preliminary data.</text>
</comment>
<evidence type="ECO:0000313" key="5">
    <source>
        <dbReference type="EMBL" id="MFC0628061.1"/>
    </source>
</evidence>
<evidence type="ECO:0000256" key="1">
    <source>
        <dbReference type="ARBA" id="ARBA00001974"/>
    </source>
</evidence>